<gene>
    <name evidence="13" type="ORF">CTI12_AA280310</name>
</gene>
<evidence type="ECO:0000313" key="14">
    <source>
        <dbReference type="Proteomes" id="UP000245207"/>
    </source>
</evidence>
<dbReference type="InterPro" id="IPR018247">
    <property type="entry name" value="EF_Hand_1_Ca_BS"/>
</dbReference>
<evidence type="ECO:0000256" key="4">
    <source>
        <dbReference type="ARBA" id="ARBA00022692"/>
    </source>
</evidence>
<evidence type="ECO:0000259" key="12">
    <source>
        <dbReference type="Pfam" id="PF07885"/>
    </source>
</evidence>
<keyword evidence="5" id="KW-0106">Calcium</keyword>
<dbReference type="Gene3D" id="1.10.287.70">
    <property type="match status" value="2"/>
</dbReference>
<feature type="transmembrane region" description="Helical" evidence="11">
    <location>
        <begin position="257"/>
        <end position="279"/>
    </location>
</feature>
<feature type="transmembrane region" description="Helical" evidence="11">
    <location>
        <begin position="139"/>
        <end position="159"/>
    </location>
</feature>
<feature type="compositionally biased region" description="Low complexity" evidence="10">
    <location>
        <begin position="48"/>
        <end position="66"/>
    </location>
</feature>
<dbReference type="AlphaFoldDB" id="A0A2U1NDD0"/>
<dbReference type="PANTHER" id="PTHR11003:SF299">
    <property type="entry name" value="EF-HAND DOMAIN PAIR, POTASSIUM CHANNEL DOMAIN, EF-HAND 1, CALCIUM-BINDING PROTEIN"/>
    <property type="match status" value="1"/>
</dbReference>
<keyword evidence="4 11" id="KW-0812">Transmembrane</keyword>
<dbReference type="Proteomes" id="UP000245207">
    <property type="component" value="Unassembled WGS sequence"/>
</dbReference>
<dbReference type="PROSITE" id="PS00018">
    <property type="entry name" value="EF_HAND_1"/>
    <property type="match status" value="1"/>
</dbReference>
<dbReference type="InterPro" id="IPR013099">
    <property type="entry name" value="K_chnl_dom"/>
</dbReference>
<dbReference type="GO" id="GO:0022841">
    <property type="term" value="F:potassium ion leak channel activity"/>
    <property type="evidence" value="ECO:0007669"/>
    <property type="project" value="TreeGrafter"/>
</dbReference>
<dbReference type="EMBL" id="PKPP01003074">
    <property type="protein sequence ID" value="PWA71498.1"/>
    <property type="molecule type" value="Genomic_DNA"/>
</dbReference>
<protein>
    <submittedName>
        <fullName evidence="13">Two pore domain potassium channel, EF-hand domain pair</fullName>
    </submittedName>
</protein>
<dbReference type="SUPFAM" id="SSF81324">
    <property type="entry name" value="Voltage-gated potassium channels"/>
    <property type="match status" value="2"/>
</dbReference>
<feature type="transmembrane region" description="Helical" evidence="11">
    <location>
        <begin position="84"/>
        <end position="102"/>
    </location>
</feature>
<dbReference type="InterPro" id="IPR003280">
    <property type="entry name" value="2pore_dom_K_chnl"/>
</dbReference>
<evidence type="ECO:0000256" key="7">
    <source>
        <dbReference type="ARBA" id="ARBA00023065"/>
    </source>
</evidence>
<feature type="domain" description="Potassium channel" evidence="12">
    <location>
        <begin position="87"/>
        <end position="167"/>
    </location>
</feature>
<evidence type="ECO:0000313" key="13">
    <source>
        <dbReference type="EMBL" id="PWA71498.1"/>
    </source>
</evidence>
<evidence type="ECO:0000256" key="10">
    <source>
        <dbReference type="SAM" id="MobiDB-lite"/>
    </source>
</evidence>
<dbReference type="GO" id="GO:0009705">
    <property type="term" value="C:plant-type vacuole membrane"/>
    <property type="evidence" value="ECO:0007669"/>
    <property type="project" value="TreeGrafter"/>
</dbReference>
<feature type="domain" description="Potassium channel" evidence="12">
    <location>
        <begin position="209"/>
        <end position="277"/>
    </location>
</feature>
<keyword evidence="7" id="KW-0406">Ion transport</keyword>
<feature type="region of interest" description="Disordered" evidence="10">
    <location>
        <begin position="1"/>
        <end position="67"/>
    </location>
</feature>
<dbReference type="GO" id="GO:0015271">
    <property type="term" value="F:outward rectifier potassium channel activity"/>
    <property type="evidence" value="ECO:0007669"/>
    <property type="project" value="TreeGrafter"/>
</dbReference>
<comment type="similarity">
    <text evidence="2">Belongs to the two pore domain potassium channel (TC 1.A.1.7) family.</text>
</comment>
<keyword evidence="6 11" id="KW-1133">Transmembrane helix</keyword>
<name>A0A2U1NDD0_ARTAN</name>
<sequence length="376" mass="41375">MSSNVERTVSFDIEKNQPSTPPPGPPKPSLAKDQIATIKRKRFRRIKSAPTADSSSSSSNSKPAATLPRPQSVFDYLHPSYRKVAILLIIYLGAGTLCFYFLRHQINGKKTNSVLDSVYFTVVTMTSVGYGDLFPGSDATILLACLFVFLGMLLIGLVLSKAADLLVEKQETLLAKALHTHQTVGTAATIKQMESHRERNKCIILLVLLVVLMGAGTTVLVAVEDLDFVHAFYCVVGTITSLGYIDKCFSTEGGRVFALFWILSGTVYLGQLLFSFAVLHTQSRQRKLVKWALKRKTTPADLEAADLDDDGVVVAAEFILYKLKEMGKISQEDMAPIMEEFERLDFDKTGTLTASDVLLSQSSWYAADILLTQTSV</sequence>
<dbReference type="SUPFAM" id="SSF47473">
    <property type="entry name" value="EF-hand"/>
    <property type="match status" value="1"/>
</dbReference>
<feature type="compositionally biased region" description="Basic residues" evidence="10">
    <location>
        <begin position="38"/>
        <end position="47"/>
    </location>
</feature>
<evidence type="ECO:0000256" key="6">
    <source>
        <dbReference type="ARBA" id="ARBA00022989"/>
    </source>
</evidence>
<keyword evidence="3" id="KW-0813">Transport</keyword>
<feature type="transmembrane region" description="Helical" evidence="11">
    <location>
        <begin position="202"/>
        <end position="222"/>
    </location>
</feature>
<keyword evidence="14" id="KW-1185">Reference proteome</keyword>
<evidence type="ECO:0000256" key="2">
    <source>
        <dbReference type="ARBA" id="ARBA00010159"/>
    </source>
</evidence>
<dbReference type="PANTHER" id="PTHR11003">
    <property type="entry name" value="POTASSIUM CHANNEL, SUBFAMILY K"/>
    <property type="match status" value="1"/>
</dbReference>
<feature type="transmembrane region" description="Helical" evidence="11">
    <location>
        <begin position="228"/>
        <end position="245"/>
    </location>
</feature>
<comment type="caution">
    <text evidence="13">The sequence shown here is derived from an EMBL/GenBank/DDBJ whole genome shotgun (WGS) entry which is preliminary data.</text>
</comment>
<reference evidence="13 14" key="1">
    <citation type="journal article" date="2018" name="Mol. Plant">
        <title>The genome of Artemisia annua provides insight into the evolution of Asteraceae family and artemisinin biosynthesis.</title>
        <authorList>
            <person name="Shen Q."/>
            <person name="Zhang L."/>
            <person name="Liao Z."/>
            <person name="Wang S."/>
            <person name="Yan T."/>
            <person name="Shi P."/>
            <person name="Liu M."/>
            <person name="Fu X."/>
            <person name="Pan Q."/>
            <person name="Wang Y."/>
            <person name="Lv Z."/>
            <person name="Lu X."/>
            <person name="Zhang F."/>
            <person name="Jiang W."/>
            <person name="Ma Y."/>
            <person name="Chen M."/>
            <person name="Hao X."/>
            <person name="Li L."/>
            <person name="Tang Y."/>
            <person name="Lv G."/>
            <person name="Zhou Y."/>
            <person name="Sun X."/>
            <person name="Brodelius P.E."/>
            <person name="Rose J.K.C."/>
            <person name="Tang K."/>
        </authorList>
    </citation>
    <scope>NUCLEOTIDE SEQUENCE [LARGE SCALE GENOMIC DNA]</scope>
    <source>
        <strain evidence="14">cv. Huhao1</strain>
        <tissue evidence="13">Leaf</tissue>
    </source>
</reference>
<evidence type="ECO:0000256" key="1">
    <source>
        <dbReference type="ARBA" id="ARBA00004141"/>
    </source>
</evidence>
<evidence type="ECO:0000256" key="3">
    <source>
        <dbReference type="ARBA" id="ARBA00022448"/>
    </source>
</evidence>
<dbReference type="STRING" id="35608.A0A2U1NDD0"/>
<dbReference type="OrthoDB" id="415460at2759"/>
<accession>A0A2U1NDD0</accession>
<dbReference type="GO" id="GO:0030322">
    <property type="term" value="P:stabilization of membrane potential"/>
    <property type="evidence" value="ECO:0007669"/>
    <property type="project" value="TreeGrafter"/>
</dbReference>
<proteinExistence type="inferred from homology"/>
<evidence type="ECO:0000256" key="5">
    <source>
        <dbReference type="ARBA" id="ARBA00022837"/>
    </source>
</evidence>
<comment type="subcellular location">
    <subcellularLocation>
        <location evidence="1">Membrane</location>
        <topology evidence="1">Multi-pass membrane protein</topology>
    </subcellularLocation>
</comment>
<feature type="compositionally biased region" description="Pro residues" evidence="10">
    <location>
        <begin position="19"/>
        <end position="28"/>
    </location>
</feature>
<keyword evidence="8 11" id="KW-0472">Membrane</keyword>
<keyword evidence="9 13" id="KW-0407">Ion channel</keyword>
<dbReference type="GO" id="GO:0005886">
    <property type="term" value="C:plasma membrane"/>
    <property type="evidence" value="ECO:0007669"/>
    <property type="project" value="TreeGrafter"/>
</dbReference>
<evidence type="ECO:0000256" key="8">
    <source>
        <dbReference type="ARBA" id="ARBA00023136"/>
    </source>
</evidence>
<dbReference type="InterPro" id="IPR011992">
    <property type="entry name" value="EF-hand-dom_pair"/>
</dbReference>
<dbReference type="Pfam" id="PF07885">
    <property type="entry name" value="Ion_trans_2"/>
    <property type="match status" value="2"/>
</dbReference>
<organism evidence="13 14">
    <name type="scientific">Artemisia annua</name>
    <name type="common">Sweet wormwood</name>
    <dbReference type="NCBI Taxonomy" id="35608"/>
    <lineage>
        <taxon>Eukaryota</taxon>
        <taxon>Viridiplantae</taxon>
        <taxon>Streptophyta</taxon>
        <taxon>Embryophyta</taxon>
        <taxon>Tracheophyta</taxon>
        <taxon>Spermatophyta</taxon>
        <taxon>Magnoliopsida</taxon>
        <taxon>eudicotyledons</taxon>
        <taxon>Gunneridae</taxon>
        <taxon>Pentapetalae</taxon>
        <taxon>asterids</taxon>
        <taxon>campanulids</taxon>
        <taxon>Asterales</taxon>
        <taxon>Asteraceae</taxon>
        <taxon>Asteroideae</taxon>
        <taxon>Anthemideae</taxon>
        <taxon>Artemisiinae</taxon>
        <taxon>Artemisia</taxon>
    </lineage>
</organism>
<evidence type="ECO:0000256" key="11">
    <source>
        <dbReference type="SAM" id="Phobius"/>
    </source>
</evidence>
<evidence type="ECO:0000256" key="9">
    <source>
        <dbReference type="ARBA" id="ARBA00023303"/>
    </source>
</evidence>